<dbReference type="InterPro" id="IPR056789">
    <property type="entry name" value="LRR_R13L1-DRL21"/>
</dbReference>
<accession>A0A835H6Z9</accession>
<sequence length="576" mass="66021">MESNMPEISMLDLAEQVLVEDNKDDTDMEIVYDSWDMLNSMWKALVSDKSLDGEVMWSCIKFCYLFPKTHEFNKDDIIQLWIAEGFIPVTHIRLETTAGLYIEALQELSIFQFSFLASTGEPRYKLNPSIVDLFEERHSALDEYYRVDDGGNFCISENTLHSSFRDSIDPVTLKDLFQAKSLCSLMILHQQGFHIEQVPRDLFLSLRSLRPFPNANSETQKLCQACKFTQMHKETYKLTTSRSRCSISNGFNATGLGDLTELQTLPAFVVGKENGCHITELQHMVNVHGTLHIFRLENVFSFEDAKEAALDQLKYIQKLELQWTELHDGHEILENLRPHIELEELQIVGYGDANFPTWIGDPIFSKLTTITIHDCRKCELLSPLGKLPLLKALSVSKMHEVKVINHQFCGRDMDNESLDLERLDRGTVYENLSSYKAFTSSLKKLEIRLCPSLESFPMKGLPNSLQHLVIIDCPLLKEFCQKEQEEQWRKLVHIPNVWVDYLQISALRHSEFLQKVSAQRLGNELAKPSETESAQLSEIESAQALEIEPGQPSETESTKLSEVVLLQRLEIETTQP</sequence>
<dbReference type="Proteomes" id="UP000631114">
    <property type="component" value="Unassembled WGS sequence"/>
</dbReference>
<evidence type="ECO:0000259" key="1">
    <source>
        <dbReference type="Pfam" id="PF23559"/>
    </source>
</evidence>
<dbReference type="InterPro" id="IPR032675">
    <property type="entry name" value="LRR_dom_sf"/>
</dbReference>
<dbReference type="OrthoDB" id="1288111at2759"/>
<proteinExistence type="predicted"/>
<evidence type="ECO:0000313" key="3">
    <source>
        <dbReference type="EMBL" id="KAF9592892.1"/>
    </source>
</evidence>
<protein>
    <submittedName>
        <fullName evidence="3">Uncharacterized protein</fullName>
    </submittedName>
</protein>
<gene>
    <name evidence="3" type="ORF">IFM89_018472</name>
</gene>
<feature type="domain" description="R13L1/DRL21-like LRR repeat region" evidence="2">
    <location>
        <begin position="278"/>
        <end position="398"/>
    </location>
</feature>
<name>A0A835H6Z9_9MAGN</name>
<dbReference type="SUPFAM" id="SSF52058">
    <property type="entry name" value="L domain-like"/>
    <property type="match status" value="1"/>
</dbReference>
<dbReference type="PANTHER" id="PTHR47186">
    <property type="entry name" value="LEUCINE-RICH REPEAT-CONTAINING PROTEIN 57"/>
    <property type="match status" value="1"/>
</dbReference>
<keyword evidence="4" id="KW-1185">Reference proteome</keyword>
<dbReference type="Gene3D" id="3.80.10.10">
    <property type="entry name" value="Ribonuclease Inhibitor"/>
    <property type="match status" value="1"/>
</dbReference>
<organism evidence="3 4">
    <name type="scientific">Coptis chinensis</name>
    <dbReference type="NCBI Taxonomy" id="261450"/>
    <lineage>
        <taxon>Eukaryota</taxon>
        <taxon>Viridiplantae</taxon>
        <taxon>Streptophyta</taxon>
        <taxon>Embryophyta</taxon>
        <taxon>Tracheophyta</taxon>
        <taxon>Spermatophyta</taxon>
        <taxon>Magnoliopsida</taxon>
        <taxon>Ranunculales</taxon>
        <taxon>Ranunculaceae</taxon>
        <taxon>Coptidoideae</taxon>
        <taxon>Coptis</taxon>
    </lineage>
</organism>
<dbReference type="Pfam" id="PF25019">
    <property type="entry name" value="LRR_R13L1-DRL21"/>
    <property type="match status" value="1"/>
</dbReference>
<dbReference type="EMBL" id="JADFTS010000008">
    <property type="protein sequence ID" value="KAF9592892.1"/>
    <property type="molecule type" value="Genomic_DNA"/>
</dbReference>
<feature type="non-terminal residue" evidence="3">
    <location>
        <position position="576"/>
    </location>
</feature>
<reference evidence="3 4" key="1">
    <citation type="submission" date="2020-10" db="EMBL/GenBank/DDBJ databases">
        <title>The Coptis chinensis genome and diversification of protoberbering-type alkaloids.</title>
        <authorList>
            <person name="Wang B."/>
            <person name="Shu S."/>
            <person name="Song C."/>
            <person name="Liu Y."/>
        </authorList>
    </citation>
    <scope>NUCLEOTIDE SEQUENCE [LARGE SCALE GENOMIC DNA]</scope>
    <source>
        <strain evidence="3">HL-2020</strain>
        <tissue evidence="3">Leaf</tissue>
    </source>
</reference>
<feature type="domain" description="Disease resistance protein winged helix" evidence="1">
    <location>
        <begin position="65"/>
        <end position="133"/>
    </location>
</feature>
<evidence type="ECO:0000259" key="2">
    <source>
        <dbReference type="Pfam" id="PF25019"/>
    </source>
</evidence>
<comment type="caution">
    <text evidence="3">The sequence shown here is derived from an EMBL/GenBank/DDBJ whole genome shotgun (WGS) entry which is preliminary data.</text>
</comment>
<dbReference type="Pfam" id="PF23559">
    <property type="entry name" value="WHD_DRP"/>
    <property type="match status" value="1"/>
</dbReference>
<dbReference type="AlphaFoldDB" id="A0A835H6Z9"/>
<evidence type="ECO:0000313" key="4">
    <source>
        <dbReference type="Proteomes" id="UP000631114"/>
    </source>
</evidence>
<dbReference type="PANTHER" id="PTHR47186:SF42">
    <property type="entry name" value="DISEASE RESISTANCE RPP13-LIKE PROTEIN 1"/>
    <property type="match status" value="1"/>
</dbReference>
<dbReference type="InterPro" id="IPR058922">
    <property type="entry name" value="WHD_DRP"/>
</dbReference>